<dbReference type="SMART" id="SM00304">
    <property type="entry name" value="HAMP"/>
    <property type="match status" value="1"/>
</dbReference>
<evidence type="ECO:0000256" key="8">
    <source>
        <dbReference type="ARBA" id="ARBA00022840"/>
    </source>
</evidence>
<evidence type="ECO:0000256" key="4">
    <source>
        <dbReference type="ARBA" id="ARBA00022553"/>
    </source>
</evidence>
<dbReference type="PRINTS" id="PR00344">
    <property type="entry name" value="BCTRLSENSOR"/>
</dbReference>
<dbReference type="InterPro" id="IPR003594">
    <property type="entry name" value="HATPase_dom"/>
</dbReference>
<evidence type="ECO:0000256" key="5">
    <source>
        <dbReference type="ARBA" id="ARBA00022679"/>
    </source>
</evidence>
<evidence type="ECO:0000256" key="6">
    <source>
        <dbReference type="ARBA" id="ARBA00022741"/>
    </source>
</evidence>
<keyword evidence="5" id="KW-0808">Transferase</keyword>
<evidence type="ECO:0000256" key="2">
    <source>
        <dbReference type="ARBA" id="ARBA00004370"/>
    </source>
</evidence>
<keyword evidence="10" id="KW-0472">Membrane</keyword>
<evidence type="ECO:0000256" key="10">
    <source>
        <dbReference type="SAM" id="Phobius"/>
    </source>
</evidence>
<dbReference type="Pfam" id="PF02518">
    <property type="entry name" value="HATPase_c"/>
    <property type="match status" value="1"/>
</dbReference>
<dbReference type="EMBL" id="JBHSLV010000026">
    <property type="protein sequence ID" value="MFC5394150.1"/>
    <property type="molecule type" value="Genomic_DNA"/>
</dbReference>
<dbReference type="InterPro" id="IPR003661">
    <property type="entry name" value="HisK_dim/P_dom"/>
</dbReference>
<comment type="caution">
    <text evidence="13">The sequence shown here is derived from an EMBL/GenBank/DDBJ whole genome shotgun (WGS) entry which is preliminary data.</text>
</comment>
<dbReference type="SUPFAM" id="SSF158472">
    <property type="entry name" value="HAMP domain-like"/>
    <property type="match status" value="1"/>
</dbReference>
<dbReference type="SMART" id="SM00388">
    <property type="entry name" value="HisKA"/>
    <property type="match status" value="1"/>
</dbReference>
<keyword evidence="6" id="KW-0547">Nucleotide-binding</keyword>
<evidence type="ECO:0000313" key="14">
    <source>
        <dbReference type="Proteomes" id="UP001596104"/>
    </source>
</evidence>
<accession>A0ABW0HAX2</accession>
<proteinExistence type="predicted"/>
<dbReference type="SUPFAM" id="SSF47384">
    <property type="entry name" value="Homodimeric domain of signal transducing histidine kinase"/>
    <property type="match status" value="1"/>
</dbReference>
<dbReference type="InterPro" id="IPR003660">
    <property type="entry name" value="HAMP_dom"/>
</dbReference>
<dbReference type="PROSITE" id="PS50109">
    <property type="entry name" value="HIS_KIN"/>
    <property type="match status" value="1"/>
</dbReference>
<dbReference type="Gene3D" id="1.10.287.130">
    <property type="match status" value="1"/>
</dbReference>
<dbReference type="PANTHER" id="PTHR43065:SF10">
    <property type="entry name" value="PEROXIDE STRESS-ACTIVATED HISTIDINE KINASE MAK3"/>
    <property type="match status" value="1"/>
</dbReference>
<dbReference type="Pfam" id="PF00672">
    <property type="entry name" value="HAMP"/>
    <property type="match status" value="1"/>
</dbReference>
<dbReference type="CDD" id="cd00075">
    <property type="entry name" value="HATPase"/>
    <property type="match status" value="1"/>
</dbReference>
<evidence type="ECO:0000259" key="12">
    <source>
        <dbReference type="PROSITE" id="PS50885"/>
    </source>
</evidence>
<evidence type="ECO:0000256" key="3">
    <source>
        <dbReference type="ARBA" id="ARBA00012438"/>
    </source>
</evidence>
<dbReference type="CDD" id="cd00082">
    <property type="entry name" value="HisKA"/>
    <property type="match status" value="1"/>
</dbReference>
<gene>
    <name evidence="13" type="ORF">ACFPPC_16030</name>
</gene>
<dbReference type="InterPro" id="IPR036097">
    <property type="entry name" value="HisK_dim/P_sf"/>
</dbReference>
<dbReference type="EC" id="2.7.13.3" evidence="3"/>
<keyword evidence="4" id="KW-0597">Phosphoprotein</keyword>
<reference evidence="14" key="1">
    <citation type="journal article" date="2019" name="Int. J. Syst. Evol. Microbiol.">
        <title>The Global Catalogue of Microorganisms (GCM) 10K type strain sequencing project: providing services to taxonomists for standard genome sequencing and annotation.</title>
        <authorList>
            <consortium name="The Broad Institute Genomics Platform"/>
            <consortium name="The Broad Institute Genome Sequencing Center for Infectious Disease"/>
            <person name="Wu L."/>
            <person name="Ma J."/>
        </authorList>
    </citation>
    <scope>NUCLEOTIDE SEQUENCE [LARGE SCALE GENOMIC DNA]</scope>
    <source>
        <strain evidence="14">CGMCC 1.16326</strain>
    </source>
</reference>
<dbReference type="GO" id="GO:0005524">
    <property type="term" value="F:ATP binding"/>
    <property type="evidence" value="ECO:0007669"/>
    <property type="project" value="UniProtKB-KW"/>
</dbReference>
<evidence type="ECO:0000256" key="1">
    <source>
        <dbReference type="ARBA" id="ARBA00000085"/>
    </source>
</evidence>
<dbReference type="InterPro" id="IPR036890">
    <property type="entry name" value="HATPase_C_sf"/>
</dbReference>
<organism evidence="13 14">
    <name type="scientific">Bosea vestrisii</name>
    <dbReference type="NCBI Taxonomy" id="151416"/>
    <lineage>
        <taxon>Bacteria</taxon>
        <taxon>Pseudomonadati</taxon>
        <taxon>Pseudomonadota</taxon>
        <taxon>Alphaproteobacteria</taxon>
        <taxon>Hyphomicrobiales</taxon>
        <taxon>Boseaceae</taxon>
        <taxon>Bosea</taxon>
    </lineage>
</organism>
<keyword evidence="9" id="KW-0902">Two-component regulatory system</keyword>
<keyword evidence="14" id="KW-1185">Reference proteome</keyword>
<dbReference type="PROSITE" id="PS50885">
    <property type="entry name" value="HAMP"/>
    <property type="match status" value="1"/>
</dbReference>
<evidence type="ECO:0000259" key="11">
    <source>
        <dbReference type="PROSITE" id="PS50109"/>
    </source>
</evidence>
<keyword evidence="8 13" id="KW-0067">ATP-binding</keyword>
<evidence type="ECO:0000256" key="7">
    <source>
        <dbReference type="ARBA" id="ARBA00022777"/>
    </source>
</evidence>
<keyword evidence="10" id="KW-1133">Transmembrane helix</keyword>
<evidence type="ECO:0000313" key="13">
    <source>
        <dbReference type="EMBL" id="MFC5394150.1"/>
    </source>
</evidence>
<feature type="domain" description="HAMP" evidence="12">
    <location>
        <begin position="287"/>
        <end position="339"/>
    </location>
</feature>
<dbReference type="Gene3D" id="3.30.565.10">
    <property type="entry name" value="Histidine kinase-like ATPase, C-terminal domain"/>
    <property type="match status" value="1"/>
</dbReference>
<feature type="domain" description="Histidine kinase" evidence="11">
    <location>
        <begin position="359"/>
        <end position="566"/>
    </location>
</feature>
<protein>
    <recommendedName>
        <fullName evidence="3">histidine kinase</fullName>
        <ecNumber evidence="3">2.7.13.3</ecNumber>
    </recommendedName>
</protein>
<dbReference type="PANTHER" id="PTHR43065">
    <property type="entry name" value="SENSOR HISTIDINE KINASE"/>
    <property type="match status" value="1"/>
</dbReference>
<feature type="transmembrane region" description="Helical" evidence="10">
    <location>
        <begin position="266"/>
        <end position="290"/>
    </location>
</feature>
<sequence>MASLRFRLVIGFMLVSVPAMLASAFIAAKLISDAFEDNVEQWLGDTSRFFALEIAEATQEAQRVAGVIGHRLEQSSDDHKMQRTVEREFAVLNSVGYDLIAIYRPGGEVLYKTRDFSSLTPLPTETSLGLFRIETDGKRWIMAGAVQAFQIGGQPANLLVGTWLDESSFGGIKVVTALEIRFFALFDGKPELVMQTHSDRAAVLPEAIRARLEAGEGGIFDSDADGGAYRAVYAGLRGIDGQLAAISFIGMRSEAGFFEQLGRESLFLGIFLLGSAISIVVGILTSDLLVRPLRALTHGVRAIAAGDFGQRVSAGGGREIVELATGFNGMAEQLGKLQELEAELRRKDRLSALGQAAMVIAHEVRNPLGIIKTSTEVVRNRAKLGGAEEKMLGYVIDEVRRIETLVRDFLDFAQPKPPVKVELPLRAVIDRVAAIAAPELSRQKVALTVEDHNDSATVLGDPDQLYQACLNLVLNAIDAMPDGGMIQASVRATGESVSLTISDEGPGVPDAIRQEIFNPFFTTKAKGSGLGLAKVQTVAEAHGGSTSCVCEPGKGAAFTITLPRAQPGASA</sequence>
<keyword evidence="10" id="KW-0812">Transmembrane</keyword>
<keyword evidence="7" id="KW-0418">Kinase</keyword>
<dbReference type="Pfam" id="PF00512">
    <property type="entry name" value="HisKA"/>
    <property type="match status" value="1"/>
</dbReference>
<dbReference type="SUPFAM" id="SSF55874">
    <property type="entry name" value="ATPase domain of HSP90 chaperone/DNA topoisomerase II/histidine kinase"/>
    <property type="match status" value="1"/>
</dbReference>
<dbReference type="InterPro" id="IPR005467">
    <property type="entry name" value="His_kinase_dom"/>
</dbReference>
<dbReference type="Proteomes" id="UP001596104">
    <property type="component" value="Unassembled WGS sequence"/>
</dbReference>
<name>A0ABW0HAX2_9HYPH</name>
<dbReference type="InterPro" id="IPR004358">
    <property type="entry name" value="Sig_transdc_His_kin-like_C"/>
</dbReference>
<comment type="catalytic activity">
    <reaction evidence="1">
        <text>ATP + protein L-histidine = ADP + protein N-phospho-L-histidine.</text>
        <dbReference type="EC" id="2.7.13.3"/>
    </reaction>
</comment>
<dbReference type="CDD" id="cd06225">
    <property type="entry name" value="HAMP"/>
    <property type="match status" value="1"/>
</dbReference>
<dbReference type="SMART" id="SM00387">
    <property type="entry name" value="HATPase_c"/>
    <property type="match status" value="1"/>
</dbReference>
<dbReference type="Gene3D" id="6.10.340.10">
    <property type="match status" value="1"/>
</dbReference>
<evidence type="ECO:0000256" key="9">
    <source>
        <dbReference type="ARBA" id="ARBA00023012"/>
    </source>
</evidence>
<comment type="subcellular location">
    <subcellularLocation>
        <location evidence="2">Membrane</location>
    </subcellularLocation>
</comment>